<dbReference type="KEGG" id="sur:STAUR_4232"/>
<reference evidence="2 4" key="1">
    <citation type="submission" date="2006-04" db="EMBL/GenBank/DDBJ databases">
        <authorList>
            <person name="Nierman W.C."/>
        </authorList>
    </citation>
    <scope>NUCLEOTIDE SEQUENCE [LARGE SCALE GENOMIC DNA]</scope>
    <source>
        <strain evidence="2 4">DW4/3-1</strain>
    </source>
</reference>
<dbReference type="OrthoDB" id="9779541at2"/>
<name>Q08T24_STIAD</name>
<dbReference type="STRING" id="378806.STAUR_4232"/>
<accession>Q08T24</accession>
<keyword evidence="3" id="KW-1185">Reference proteome</keyword>
<dbReference type="InterPro" id="IPR011009">
    <property type="entry name" value="Kinase-like_dom_sf"/>
</dbReference>
<gene>
    <name evidence="1" type="ordered locus">STAUR_4232</name>
    <name evidence="2" type="ORF">STIAU_6434</name>
</gene>
<sequence>MQPSSAMFAPLLPPGTVLAGRFTLQRLEGRGGMGLVYQAWDGHTGRTVALKPTNPEVAFRFTREAQILSW</sequence>
<dbReference type="eggNOG" id="COG0515">
    <property type="taxonomic scope" value="Bacteria"/>
</dbReference>
<dbReference type="Proteomes" id="UP000032702">
    <property type="component" value="Unassembled WGS sequence"/>
</dbReference>
<evidence type="ECO:0000313" key="4">
    <source>
        <dbReference type="Proteomes" id="UP000032702"/>
    </source>
</evidence>
<proteinExistence type="predicted"/>
<evidence type="ECO:0000313" key="1">
    <source>
        <dbReference type="EMBL" id="ADO72014.1"/>
    </source>
</evidence>
<dbReference type="RefSeq" id="WP_002617506.1">
    <property type="nucleotide sequence ID" value="NC_014623.1"/>
</dbReference>
<dbReference type="EMBL" id="CP002271">
    <property type="protein sequence ID" value="ADO72014.1"/>
    <property type="molecule type" value="Genomic_DNA"/>
</dbReference>
<reference evidence="1 3" key="2">
    <citation type="journal article" date="2011" name="Mol. Biol. Evol.">
        <title>Comparative genomic analysis of fruiting body formation in Myxococcales.</title>
        <authorList>
            <person name="Huntley S."/>
            <person name="Hamann N."/>
            <person name="Wegener-Feldbrugge S."/>
            <person name="Treuner-Lange A."/>
            <person name="Kube M."/>
            <person name="Reinhardt R."/>
            <person name="Klages S."/>
            <person name="Muller R."/>
            <person name="Ronning C.M."/>
            <person name="Nierman W.C."/>
            <person name="Sogaard-Andersen L."/>
        </authorList>
    </citation>
    <scope>NUCLEOTIDE SEQUENCE [LARGE SCALE GENOMIC DNA]</scope>
    <source>
        <strain evidence="1 3">DW4/3-1</strain>
    </source>
</reference>
<dbReference type="Gene3D" id="3.30.200.20">
    <property type="entry name" value="Phosphorylase Kinase, domain 1"/>
    <property type="match status" value="1"/>
</dbReference>
<dbReference type="HOGENOM" id="CLU_2755947_0_0_7"/>
<protein>
    <submittedName>
        <fullName evidence="1 2">Protein kinase</fullName>
        <ecNumber evidence="2">2.7.11.1</ecNumber>
    </submittedName>
</protein>
<dbReference type="Proteomes" id="UP000001351">
    <property type="component" value="Chromosome"/>
</dbReference>
<dbReference type="SUPFAM" id="SSF56112">
    <property type="entry name" value="Protein kinase-like (PK-like)"/>
    <property type="match status" value="1"/>
</dbReference>
<dbReference type="EC" id="2.7.11.1" evidence="2"/>
<evidence type="ECO:0000313" key="3">
    <source>
        <dbReference type="Proteomes" id="UP000001351"/>
    </source>
</evidence>
<evidence type="ECO:0000313" key="2">
    <source>
        <dbReference type="EMBL" id="EAU63621.1"/>
    </source>
</evidence>
<organism evidence="2 4">
    <name type="scientific">Stigmatella aurantiaca (strain DW4/3-1)</name>
    <dbReference type="NCBI Taxonomy" id="378806"/>
    <lineage>
        <taxon>Bacteria</taxon>
        <taxon>Pseudomonadati</taxon>
        <taxon>Myxococcota</taxon>
        <taxon>Myxococcia</taxon>
        <taxon>Myxococcales</taxon>
        <taxon>Cystobacterineae</taxon>
        <taxon>Archangiaceae</taxon>
        <taxon>Stigmatella</taxon>
    </lineage>
</organism>
<keyword evidence="2" id="KW-0808">Transferase</keyword>
<dbReference type="GO" id="GO:0004674">
    <property type="term" value="F:protein serine/threonine kinase activity"/>
    <property type="evidence" value="ECO:0007669"/>
    <property type="project" value="UniProtKB-EC"/>
</dbReference>
<dbReference type="AlphaFoldDB" id="Q08T24"/>
<keyword evidence="2" id="KW-0418">Kinase</keyword>
<dbReference type="EMBL" id="AAMD01000154">
    <property type="protein sequence ID" value="EAU63621.1"/>
    <property type="molecule type" value="Genomic_DNA"/>
</dbReference>